<feature type="transmembrane region" description="Helical" evidence="2">
    <location>
        <begin position="117"/>
        <end position="137"/>
    </location>
</feature>
<keyword evidence="2" id="KW-0472">Membrane</keyword>
<evidence type="ECO:0000256" key="2">
    <source>
        <dbReference type="SAM" id="Phobius"/>
    </source>
</evidence>
<proteinExistence type="predicted"/>
<dbReference type="AlphaFoldDB" id="A0A0G0C0T4"/>
<keyword evidence="2" id="KW-1133">Transmembrane helix</keyword>
<evidence type="ECO:0000256" key="1">
    <source>
        <dbReference type="SAM" id="MobiDB-lite"/>
    </source>
</evidence>
<dbReference type="STRING" id="1618566.UR35_C0006G0025"/>
<reference evidence="3 4" key="1">
    <citation type="journal article" date="2015" name="Nature">
        <title>rRNA introns, odd ribosomes, and small enigmatic genomes across a large radiation of phyla.</title>
        <authorList>
            <person name="Brown C.T."/>
            <person name="Hug L.A."/>
            <person name="Thomas B.C."/>
            <person name="Sharon I."/>
            <person name="Castelle C.J."/>
            <person name="Singh A."/>
            <person name="Wilkins M.J."/>
            <person name="Williams K.H."/>
            <person name="Banfield J.F."/>
        </authorList>
    </citation>
    <scope>NUCLEOTIDE SEQUENCE [LARGE SCALE GENOMIC DNA]</scope>
</reference>
<evidence type="ECO:0000313" key="4">
    <source>
        <dbReference type="Proteomes" id="UP000034778"/>
    </source>
</evidence>
<organism evidence="3 4">
    <name type="scientific">Candidatus Woesebacteria bacterium GW2011_GWB1_33_22</name>
    <dbReference type="NCBI Taxonomy" id="1618566"/>
    <lineage>
        <taxon>Bacteria</taxon>
        <taxon>Candidatus Woeseibacteriota</taxon>
    </lineage>
</organism>
<name>A0A0G0C0T4_9BACT</name>
<feature type="compositionally biased region" description="Polar residues" evidence="1">
    <location>
        <begin position="11"/>
        <end position="23"/>
    </location>
</feature>
<sequence length="140" mass="15317">MTKDTEILVGNETSSVDENTKQPGTGAFSKLSRELSETDLKNPAVGRMLLEKIDTLSSEKVELSGFRQKFYDADKRSAILDQQVQGENKFQILYSLCLTIGGAIFGIAFTTSGETKFVLILSGVVLLLVGSVLSFFINKK</sequence>
<comment type="caution">
    <text evidence="3">The sequence shown here is derived from an EMBL/GenBank/DDBJ whole genome shotgun (WGS) entry which is preliminary data.</text>
</comment>
<evidence type="ECO:0000313" key="3">
    <source>
        <dbReference type="EMBL" id="KKP44790.1"/>
    </source>
</evidence>
<feature type="region of interest" description="Disordered" evidence="1">
    <location>
        <begin position="1"/>
        <end position="34"/>
    </location>
</feature>
<feature type="transmembrane region" description="Helical" evidence="2">
    <location>
        <begin position="92"/>
        <end position="111"/>
    </location>
</feature>
<evidence type="ECO:0008006" key="5">
    <source>
        <dbReference type="Google" id="ProtNLM"/>
    </source>
</evidence>
<accession>A0A0G0C0T4</accession>
<dbReference type="EMBL" id="LBOW01000006">
    <property type="protein sequence ID" value="KKP44790.1"/>
    <property type="molecule type" value="Genomic_DNA"/>
</dbReference>
<dbReference type="Proteomes" id="UP000034778">
    <property type="component" value="Unassembled WGS sequence"/>
</dbReference>
<keyword evidence="2" id="KW-0812">Transmembrane</keyword>
<gene>
    <name evidence="3" type="ORF">UR35_C0006G0025</name>
</gene>
<protein>
    <recommendedName>
        <fullName evidence="5">DUF2335 domain-containing protein</fullName>
    </recommendedName>
</protein>